<keyword evidence="2" id="KW-0813">Transport</keyword>
<feature type="compositionally biased region" description="Low complexity" evidence="9">
    <location>
        <begin position="668"/>
        <end position="693"/>
    </location>
</feature>
<evidence type="ECO:0000256" key="8">
    <source>
        <dbReference type="ARBA" id="ARBA00023136"/>
    </source>
</evidence>
<name>A0A0S4JA93_BODSA</name>
<keyword evidence="7" id="KW-0446">Lipid-binding</keyword>
<feature type="compositionally biased region" description="Polar residues" evidence="9">
    <location>
        <begin position="23"/>
        <end position="32"/>
    </location>
</feature>
<evidence type="ECO:0000256" key="1">
    <source>
        <dbReference type="ARBA" id="ARBA00004586"/>
    </source>
</evidence>
<keyword evidence="12" id="KW-1185">Reference proteome</keyword>
<keyword evidence="5" id="KW-1133">Transmembrane helix</keyword>
<dbReference type="GO" id="GO:0005789">
    <property type="term" value="C:endoplasmic reticulum membrane"/>
    <property type="evidence" value="ECO:0007669"/>
    <property type="project" value="UniProtKB-SubCell"/>
</dbReference>
<keyword evidence="4" id="KW-0256">Endoplasmic reticulum</keyword>
<dbReference type="PANTHER" id="PTHR13466">
    <property type="entry name" value="TEX2 PROTEIN-RELATED"/>
    <property type="match status" value="1"/>
</dbReference>
<feature type="region of interest" description="Disordered" evidence="9">
    <location>
        <begin position="557"/>
        <end position="702"/>
    </location>
</feature>
<comment type="subcellular location">
    <subcellularLocation>
        <location evidence="1">Endoplasmic reticulum membrane</location>
    </subcellularLocation>
</comment>
<feature type="region of interest" description="Disordered" evidence="9">
    <location>
        <begin position="136"/>
        <end position="168"/>
    </location>
</feature>
<keyword evidence="3" id="KW-0812">Transmembrane</keyword>
<dbReference type="Proteomes" id="UP000051952">
    <property type="component" value="Unassembled WGS sequence"/>
</dbReference>
<dbReference type="OrthoDB" id="26740at2759"/>
<feature type="region of interest" description="Disordered" evidence="9">
    <location>
        <begin position="227"/>
        <end position="246"/>
    </location>
</feature>
<evidence type="ECO:0000256" key="5">
    <source>
        <dbReference type="ARBA" id="ARBA00022989"/>
    </source>
</evidence>
<dbReference type="CDD" id="cd21675">
    <property type="entry name" value="SMP_TEX2"/>
    <property type="match status" value="1"/>
</dbReference>
<proteinExistence type="predicted"/>
<feature type="compositionally biased region" description="Low complexity" evidence="9">
    <location>
        <begin position="92"/>
        <end position="107"/>
    </location>
</feature>
<dbReference type="AlphaFoldDB" id="A0A0S4JA93"/>
<evidence type="ECO:0000313" key="11">
    <source>
        <dbReference type="EMBL" id="CUG86909.1"/>
    </source>
</evidence>
<evidence type="ECO:0000313" key="12">
    <source>
        <dbReference type="Proteomes" id="UP000051952"/>
    </source>
</evidence>
<dbReference type="PANTHER" id="PTHR13466:SF0">
    <property type="entry name" value="SMP-LTD DOMAIN-CONTAINING PROTEIN"/>
    <property type="match status" value="1"/>
</dbReference>
<keyword evidence="8" id="KW-0472">Membrane</keyword>
<dbReference type="PROSITE" id="PS51847">
    <property type="entry name" value="SMP"/>
    <property type="match status" value="1"/>
</dbReference>
<dbReference type="GO" id="GO:0008289">
    <property type="term" value="F:lipid binding"/>
    <property type="evidence" value="ECO:0007669"/>
    <property type="project" value="UniProtKB-KW"/>
</dbReference>
<feature type="region of interest" description="Disordered" evidence="9">
    <location>
        <begin position="87"/>
        <end position="119"/>
    </location>
</feature>
<dbReference type="InterPro" id="IPR031468">
    <property type="entry name" value="SMP_LBD"/>
</dbReference>
<dbReference type="GO" id="GO:0006869">
    <property type="term" value="P:lipid transport"/>
    <property type="evidence" value="ECO:0007669"/>
    <property type="project" value="UniProtKB-KW"/>
</dbReference>
<evidence type="ECO:0000256" key="9">
    <source>
        <dbReference type="SAM" id="MobiDB-lite"/>
    </source>
</evidence>
<sequence>MVGTTVTVYETLATGTGLGGDDPNNNGMSSSARSVVTAEKYVGKISTSQITHRPLSLEEVVYLFADPVALAATNTRTAAAAAAAAVSDGWNSTSSGQSIRTPSSSTSTGGGGKHDTFGKHGVSAVLSAAMNLHKQLNAGTPHSPSSSVNSTGSNGSGGGAGSSSDSAFSSINEKNAARWLKERVKDRLIFLEFIGHQNTTEASPTSQSSPNLSSSWRSIFLQQNVTNPLSTPSGRQPGGGSSGGALSAAAQRATCMVFYFPTRREMDRWANVLAATNHTYDWKQYVRTLPSLDVLNLLAARIFFENTSGRDFEHFVRGKIEAKLNVLELPSPLSGHIEVADITIGGEVPLISGVSFASFSTNGEIGFDFDLHYRGGFRVVFAASFYVKSIRVPQLLFHVHVVEISGRMHVSIGPPPTNKFWIGFHSPPNVRLEFTQEVASHEGVLSSILSWIPDLSETISNFVKVEMFEDMLLPNLDDYALPHIEADSAVKGNNTGTEFNAAAAVSQDADHKQNTTTSTANTKNVTTKKSKDDDLSFTRGAASTPIPVQRSALHARVVSSSQHASGIDPLLSSTTSRSGAAAVPPPSIVSPASSDADSSFHLFSTGFMKSERPPSGTSPSKQQNNDTSVANSLLGVPSASTLRNRKAMEDLRSALKNKAGDVLRTRDSSGGSVSPGASTSSSGAATSSGAAYSQPQWNHPSF</sequence>
<gene>
    <name evidence="11" type="ORF">BSAL_00725</name>
</gene>
<evidence type="ECO:0000256" key="7">
    <source>
        <dbReference type="ARBA" id="ARBA00023121"/>
    </source>
</evidence>
<feature type="compositionally biased region" description="Basic and acidic residues" evidence="9">
    <location>
        <begin position="646"/>
        <end position="667"/>
    </location>
</feature>
<reference evidence="12" key="1">
    <citation type="submission" date="2015-09" db="EMBL/GenBank/DDBJ databases">
        <authorList>
            <consortium name="Pathogen Informatics"/>
        </authorList>
    </citation>
    <scope>NUCLEOTIDE SEQUENCE [LARGE SCALE GENOMIC DNA]</scope>
    <source>
        <strain evidence="12">Lake Konstanz</strain>
    </source>
</reference>
<dbReference type="EMBL" id="CYKH01001406">
    <property type="protein sequence ID" value="CUG86909.1"/>
    <property type="molecule type" value="Genomic_DNA"/>
</dbReference>
<evidence type="ECO:0000256" key="2">
    <source>
        <dbReference type="ARBA" id="ARBA00022448"/>
    </source>
</evidence>
<evidence type="ECO:0000256" key="6">
    <source>
        <dbReference type="ARBA" id="ARBA00023055"/>
    </source>
</evidence>
<keyword evidence="6" id="KW-0445">Lipid transport</keyword>
<protein>
    <recommendedName>
        <fullName evidence="10">SMP-LTD domain-containing protein</fullName>
    </recommendedName>
</protein>
<feature type="compositionally biased region" description="Polar residues" evidence="9">
    <location>
        <begin position="615"/>
        <end position="631"/>
    </location>
</feature>
<feature type="compositionally biased region" description="Low complexity" evidence="9">
    <location>
        <begin position="514"/>
        <end position="527"/>
    </location>
</feature>
<feature type="compositionally biased region" description="Low complexity" evidence="9">
    <location>
        <begin position="139"/>
        <end position="153"/>
    </location>
</feature>
<evidence type="ECO:0000256" key="3">
    <source>
        <dbReference type="ARBA" id="ARBA00022692"/>
    </source>
</evidence>
<feature type="domain" description="SMP-LTD" evidence="10">
    <location>
        <begin position="262"/>
        <end position="482"/>
    </location>
</feature>
<feature type="region of interest" description="Disordered" evidence="9">
    <location>
        <begin position="13"/>
        <end position="32"/>
    </location>
</feature>
<evidence type="ECO:0000256" key="4">
    <source>
        <dbReference type="ARBA" id="ARBA00022824"/>
    </source>
</evidence>
<organism evidence="11 12">
    <name type="scientific">Bodo saltans</name>
    <name type="common">Flagellated protozoan</name>
    <dbReference type="NCBI Taxonomy" id="75058"/>
    <lineage>
        <taxon>Eukaryota</taxon>
        <taxon>Discoba</taxon>
        <taxon>Euglenozoa</taxon>
        <taxon>Kinetoplastea</taxon>
        <taxon>Metakinetoplastina</taxon>
        <taxon>Eubodonida</taxon>
        <taxon>Bodonidae</taxon>
        <taxon>Bodo</taxon>
    </lineage>
</organism>
<dbReference type="VEuPathDB" id="TriTrypDB:BSAL_00725"/>
<accession>A0A0S4JA93</accession>
<feature type="region of interest" description="Disordered" evidence="9">
    <location>
        <begin position="505"/>
        <end position="543"/>
    </location>
</feature>
<feature type="compositionally biased region" description="Low complexity" evidence="9">
    <location>
        <begin position="589"/>
        <end position="599"/>
    </location>
</feature>
<evidence type="ECO:0000259" key="10">
    <source>
        <dbReference type="PROSITE" id="PS51847"/>
    </source>
</evidence>